<reference evidence="3 4" key="1">
    <citation type="submission" date="2019-08" db="EMBL/GenBank/DDBJ databases">
        <authorList>
            <person name="Hu J."/>
        </authorList>
    </citation>
    <scope>NUCLEOTIDE SEQUENCE [LARGE SCALE GENOMIC DNA]</scope>
    <source>
        <strain evidence="3 4">NEAU-184</strain>
    </source>
</reference>
<dbReference type="AlphaFoldDB" id="A0A5S4UY95"/>
<feature type="transmembrane region" description="Helical" evidence="2">
    <location>
        <begin position="153"/>
        <end position="175"/>
    </location>
</feature>
<dbReference type="Proteomes" id="UP000325243">
    <property type="component" value="Unassembled WGS sequence"/>
</dbReference>
<sequence>MTATDQPPSVEDAGAKRPEEAPEHRILRAAAQLAGTAILAGSIATLVGSVLAFAFPVLFLFVLPWPFLPLAAASGGIAGGAGLAVGRALGWRVTVERVVVPAAAGVASFPVLLAVSGITWGVPPWLWVAWIVAAVAAAMYGHRRTLRHPLDEWRPVLVRLLVGAGLTVGISAFFLLPSAQWLGGAVPTFLALGGVLLLSGILVSLGPFPSRTSAALAWAGFTLLVASVLAVMVGVTLQSRLAAIEVGPPPPPTVWAGDPADFDPTSDRPRDPSVIDVPPPTLDVGRAQFAALAAATLEAAGPEARWRDEPGVVVREVDCGDGRTALRIDAEFAMGEITDVTTDEQDRAVTEANLAAADRIVLAWSAAGLGTPEVLHGEPILGGAAMSAVDFAKVDFAFGVAQPRIEGRCLPNG</sequence>
<keyword evidence="2" id="KW-1133">Transmembrane helix</keyword>
<feature type="transmembrane region" description="Helical" evidence="2">
    <location>
        <begin position="33"/>
        <end position="61"/>
    </location>
</feature>
<dbReference type="RefSeq" id="WP_148734664.1">
    <property type="nucleotide sequence ID" value="NZ_VSSB01000002.1"/>
</dbReference>
<feature type="transmembrane region" description="Helical" evidence="2">
    <location>
        <begin position="67"/>
        <end position="86"/>
    </location>
</feature>
<gene>
    <name evidence="3" type="ORF">FYC51_15370</name>
</gene>
<keyword evidence="4" id="KW-1185">Reference proteome</keyword>
<feature type="transmembrane region" description="Helical" evidence="2">
    <location>
        <begin position="181"/>
        <end position="203"/>
    </location>
</feature>
<protein>
    <submittedName>
        <fullName evidence="3">Uncharacterized protein</fullName>
    </submittedName>
</protein>
<feature type="transmembrane region" description="Helical" evidence="2">
    <location>
        <begin position="124"/>
        <end position="141"/>
    </location>
</feature>
<keyword evidence="2" id="KW-0472">Membrane</keyword>
<proteinExistence type="predicted"/>
<evidence type="ECO:0000256" key="1">
    <source>
        <dbReference type="SAM" id="MobiDB-lite"/>
    </source>
</evidence>
<organism evidence="3 4">
    <name type="scientific">Agromyces mariniharenae</name>
    <dbReference type="NCBI Taxonomy" id="2604423"/>
    <lineage>
        <taxon>Bacteria</taxon>
        <taxon>Bacillati</taxon>
        <taxon>Actinomycetota</taxon>
        <taxon>Actinomycetes</taxon>
        <taxon>Micrococcales</taxon>
        <taxon>Microbacteriaceae</taxon>
        <taxon>Agromyces</taxon>
    </lineage>
</organism>
<evidence type="ECO:0000313" key="4">
    <source>
        <dbReference type="Proteomes" id="UP000325243"/>
    </source>
</evidence>
<evidence type="ECO:0000256" key="2">
    <source>
        <dbReference type="SAM" id="Phobius"/>
    </source>
</evidence>
<feature type="transmembrane region" description="Helical" evidence="2">
    <location>
        <begin position="98"/>
        <end position="118"/>
    </location>
</feature>
<name>A0A5S4UY95_9MICO</name>
<evidence type="ECO:0000313" key="3">
    <source>
        <dbReference type="EMBL" id="TYL50563.1"/>
    </source>
</evidence>
<feature type="transmembrane region" description="Helical" evidence="2">
    <location>
        <begin position="215"/>
        <end position="237"/>
    </location>
</feature>
<accession>A0A5S4UY95</accession>
<comment type="caution">
    <text evidence="3">The sequence shown here is derived from an EMBL/GenBank/DDBJ whole genome shotgun (WGS) entry which is preliminary data.</text>
</comment>
<feature type="region of interest" description="Disordered" evidence="1">
    <location>
        <begin position="1"/>
        <end position="21"/>
    </location>
</feature>
<dbReference type="EMBL" id="VSSB01000002">
    <property type="protein sequence ID" value="TYL50563.1"/>
    <property type="molecule type" value="Genomic_DNA"/>
</dbReference>
<keyword evidence="2" id="KW-0812">Transmembrane</keyword>